<feature type="transmembrane region" description="Helical" evidence="7">
    <location>
        <begin position="294"/>
        <end position="316"/>
    </location>
</feature>
<keyword evidence="4 7" id="KW-0812">Transmembrane</keyword>
<feature type="transmembrane region" description="Helical" evidence="7">
    <location>
        <begin position="139"/>
        <end position="157"/>
    </location>
</feature>
<dbReference type="EMBL" id="DSDY01000006">
    <property type="protein sequence ID" value="HDS10021.1"/>
    <property type="molecule type" value="Genomic_DNA"/>
</dbReference>
<feature type="transmembrane region" description="Helical" evidence="7">
    <location>
        <begin position="107"/>
        <end position="127"/>
    </location>
</feature>
<dbReference type="NCBIfam" id="TIGR00797">
    <property type="entry name" value="matE"/>
    <property type="match status" value="1"/>
</dbReference>
<accession>A0A7C1E8S5</accession>
<evidence type="ECO:0000256" key="4">
    <source>
        <dbReference type="ARBA" id="ARBA00022692"/>
    </source>
</evidence>
<feature type="transmembrane region" description="Helical" evidence="7">
    <location>
        <begin position="429"/>
        <end position="449"/>
    </location>
</feature>
<proteinExistence type="predicted"/>
<dbReference type="CDD" id="cd13142">
    <property type="entry name" value="MATE_like_12"/>
    <property type="match status" value="1"/>
</dbReference>
<evidence type="ECO:0000256" key="6">
    <source>
        <dbReference type="ARBA" id="ARBA00023136"/>
    </source>
</evidence>
<dbReference type="InterPro" id="IPR048279">
    <property type="entry name" value="MdtK-like"/>
</dbReference>
<feature type="transmembrane region" description="Helical" evidence="7">
    <location>
        <begin position="204"/>
        <end position="226"/>
    </location>
</feature>
<keyword evidence="6 7" id="KW-0472">Membrane</keyword>
<keyword evidence="2" id="KW-0813">Transport</keyword>
<protein>
    <submittedName>
        <fullName evidence="8">MATE family efflux transporter</fullName>
    </submittedName>
</protein>
<comment type="subcellular location">
    <subcellularLocation>
        <location evidence="1">Cell membrane</location>
        <topology evidence="1">Multi-pass membrane protein</topology>
    </subcellularLocation>
</comment>
<keyword evidence="5 7" id="KW-1133">Transmembrane helix</keyword>
<reference evidence="8" key="1">
    <citation type="journal article" date="2020" name="mSystems">
        <title>Genome- and Community-Level Interaction Insights into Carbon Utilization and Element Cycling Functions of Hydrothermarchaeota in Hydrothermal Sediment.</title>
        <authorList>
            <person name="Zhou Z."/>
            <person name="Liu Y."/>
            <person name="Xu W."/>
            <person name="Pan J."/>
            <person name="Luo Z.H."/>
            <person name="Li M."/>
        </authorList>
    </citation>
    <scope>NUCLEOTIDE SEQUENCE [LARGE SCALE GENOMIC DNA]</scope>
    <source>
        <strain evidence="8">SpSt-123</strain>
    </source>
</reference>
<organism evidence="8">
    <name type="scientific">Fervidicoccus fontis</name>
    <dbReference type="NCBI Taxonomy" id="683846"/>
    <lineage>
        <taxon>Archaea</taxon>
        <taxon>Thermoproteota</taxon>
        <taxon>Thermoprotei</taxon>
        <taxon>Fervidicoccales</taxon>
        <taxon>Fervidicoccaceae</taxon>
        <taxon>Fervidicoccus</taxon>
    </lineage>
</organism>
<feature type="transmembrane region" description="Helical" evidence="7">
    <location>
        <begin position="264"/>
        <end position="288"/>
    </location>
</feature>
<feature type="transmembrane region" description="Helical" evidence="7">
    <location>
        <begin position="66"/>
        <end position="86"/>
    </location>
</feature>
<dbReference type="Pfam" id="PF01554">
    <property type="entry name" value="MatE"/>
    <property type="match status" value="2"/>
</dbReference>
<evidence type="ECO:0000256" key="3">
    <source>
        <dbReference type="ARBA" id="ARBA00022475"/>
    </source>
</evidence>
<dbReference type="AlphaFoldDB" id="A0A7C1E8S5"/>
<gene>
    <name evidence="8" type="ORF">ENO04_00125</name>
</gene>
<comment type="caution">
    <text evidence="8">The sequence shown here is derived from an EMBL/GenBank/DDBJ whole genome shotgun (WGS) entry which is preliminary data.</text>
</comment>
<dbReference type="PANTHER" id="PTHR43549:SF2">
    <property type="entry name" value="MULTIDRUG RESISTANCE PROTEIN NORM-RELATED"/>
    <property type="match status" value="1"/>
</dbReference>
<feature type="transmembrane region" description="Helical" evidence="7">
    <location>
        <begin position="368"/>
        <end position="385"/>
    </location>
</feature>
<feature type="transmembrane region" description="Helical" evidence="7">
    <location>
        <begin position="337"/>
        <end position="356"/>
    </location>
</feature>
<evidence type="ECO:0000256" key="7">
    <source>
        <dbReference type="SAM" id="Phobius"/>
    </source>
</evidence>
<evidence type="ECO:0000256" key="5">
    <source>
        <dbReference type="ARBA" id="ARBA00022989"/>
    </source>
</evidence>
<dbReference type="PANTHER" id="PTHR43549">
    <property type="entry name" value="MULTIDRUG RESISTANCE PROTEIN YPNP-RELATED"/>
    <property type="match status" value="1"/>
</dbReference>
<evidence type="ECO:0000256" key="1">
    <source>
        <dbReference type="ARBA" id="ARBA00004651"/>
    </source>
</evidence>
<dbReference type="GO" id="GO:0015297">
    <property type="term" value="F:antiporter activity"/>
    <property type="evidence" value="ECO:0007669"/>
    <property type="project" value="InterPro"/>
</dbReference>
<name>A0A7C1E8S5_9CREN</name>
<evidence type="ECO:0000313" key="8">
    <source>
        <dbReference type="EMBL" id="HDS10021.1"/>
    </source>
</evidence>
<dbReference type="GO" id="GO:0005886">
    <property type="term" value="C:plasma membrane"/>
    <property type="evidence" value="ECO:0007669"/>
    <property type="project" value="UniProtKB-SubCell"/>
</dbReference>
<dbReference type="InterPro" id="IPR002528">
    <property type="entry name" value="MATE_fam"/>
</dbReference>
<dbReference type="GO" id="GO:0042910">
    <property type="term" value="F:xenobiotic transmembrane transporter activity"/>
    <property type="evidence" value="ECO:0007669"/>
    <property type="project" value="InterPro"/>
</dbReference>
<dbReference type="PIRSF" id="PIRSF006603">
    <property type="entry name" value="DinF"/>
    <property type="match status" value="1"/>
</dbReference>
<feature type="transmembrane region" description="Helical" evidence="7">
    <location>
        <begin position="178"/>
        <end position="198"/>
    </location>
</feature>
<dbReference type="InterPro" id="IPR052031">
    <property type="entry name" value="Membrane_Transporter-Flippase"/>
</dbReference>
<sequence length="468" mass="50227">MNRPSFLEPPSRDVILNGPVIKVLLRLGVPVAIGELAHTLYELADIYWLGKVGRVAVAAPSASWPFIWALMATGIGFLSAGVSLVAQYKGANDEEGVKKSLGQVYTFATIIGVLIATAGFFAIPYILRLARIPPDVYPYAVIYSRIEMIGLIIIIYWESFRAVSSASGDTVTPMKLNLIGALANALLDPVFIFGLGPFPRLEVAGAAMATVLTRGAMGIASIYMIVRGHRDLKLEKKYMKPDKKIISLLLKVGAPLSAQYTGEALGFSLLTVIISLGGSVALAAWGIGDRPFNMINFFIMGLLAGCTVMVGQALGAERIDRAWSVASTTVKLTASASFIYGSLLAVFRYLVVSFFINDPEVIEVAAGFMLYMGPAIFMFSLLQVGQAIAQGSGHTKTMMAISLARLWALRNILAYLLGPGPVGLGINGIWIGMSLSNVISGALAVAWIYRKKWLKPVIKQATKQVVST</sequence>
<evidence type="ECO:0000256" key="2">
    <source>
        <dbReference type="ARBA" id="ARBA00022448"/>
    </source>
</evidence>
<keyword evidence="3" id="KW-1003">Cell membrane</keyword>